<reference evidence="2" key="1">
    <citation type="submission" date="2024-10" db="EMBL/GenBank/DDBJ databases">
        <authorList>
            <person name="Ryan C."/>
        </authorList>
    </citation>
    <scope>NUCLEOTIDE SEQUENCE [LARGE SCALE GENOMIC DNA]</scope>
</reference>
<evidence type="ECO:0000313" key="2">
    <source>
        <dbReference type="EMBL" id="CAL4972835.1"/>
    </source>
</evidence>
<protein>
    <recommendedName>
        <fullName evidence="1">General transcription factor 3C polypeptide 1 winged-helix domain-containing protein</fullName>
    </recommendedName>
</protein>
<dbReference type="EMBL" id="OZ075130">
    <property type="protein sequence ID" value="CAL4972835.1"/>
    <property type="molecule type" value="Genomic_DNA"/>
</dbReference>
<gene>
    <name evidence="2" type="ORF">URODEC1_LOCUS51512</name>
</gene>
<dbReference type="PANTHER" id="PTHR15180:SF3">
    <property type="entry name" value="B-BLOCK BINDING SUBUNIT OF TFIIIC DOMAIN-CONTAINING PROTEIN"/>
    <property type="match status" value="1"/>
</dbReference>
<sequence>MDTLVAAALEEVCARLSRGLPVTDLWAAISGASEVAGLPLDPAVKHVLLARLTALLVISLVEGEREGAPCFHPAEEAERRGARLVATAAFRDNFLGIYDHNRCSDSKMSANQKKTLECIGASRCASLWMV</sequence>
<dbReference type="PANTHER" id="PTHR15180">
    <property type="entry name" value="GENERAL TRANSCRIPTION FACTOR 3C POLYPEPTIDE 1"/>
    <property type="match status" value="1"/>
</dbReference>
<evidence type="ECO:0000259" key="1">
    <source>
        <dbReference type="Pfam" id="PF23704"/>
    </source>
</evidence>
<keyword evidence="3" id="KW-1185">Reference proteome</keyword>
<dbReference type="InterPro" id="IPR044210">
    <property type="entry name" value="Tfc3-like"/>
</dbReference>
<evidence type="ECO:0000313" key="3">
    <source>
        <dbReference type="Proteomes" id="UP001497457"/>
    </source>
</evidence>
<accession>A0ABC9A5L2</accession>
<proteinExistence type="predicted"/>
<dbReference type="InterPro" id="IPR056428">
    <property type="entry name" value="WH_GTF3C1"/>
</dbReference>
<organism evidence="2 3">
    <name type="scientific">Urochloa decumbens</name>
    <dbReference type="NCBI Taxonomy" id="240449"/>
    <lineage>
        <taxon>Eukaryota</taxon>
        <taxon>Viridiplantae</taxon>
        <taxon>Streptophyta</taxon>
        <taxon>Embryophyta</taxon>
        <taxon>Tracheophyta</taxon>
        <taxon>Spermatophyta</taxon>
        <taxon>Magnoliopsida</taxon>
        <taxon>Liliopsida</taxon>
        <taxon>Poales</taxon>
        <taxon>Poaceae</taxon>
        <taxon>PACMAD clade</taxon>
        <taxon>Panicoideae</taxon>
        <taxon>Panicodae</taxon>
        <taxon>Paniceae</taxon>
        <taxon>Melinidinae</taxon>
        <taxon>Urochloa</taxon>
    </lineage>
</organism>
<dbReference type="AlphaFoldDB" id="A0ABC9A5L2"/>
<dbReference type="Pfam" id="PF23704">
    <property type="entry name" value="WHD_GTF3C1_N"/>
    <property type="match status" value="1"/>
</dbReference>
<feature type="domain" description="General transcription factor 3C polypeptide 1 winged-helix" evidence="1">
    <location>
        <begin position="1"/>
        <end position="98"/>
    </location>
</feature>
<dbReference type="Proteomes" id="UP001497457">
    <property type="component" value="Chromosome 20rd"/>
</dbReference>
<name>A0ABC9A5L2_9POAL</name>